<proteinExistence type="predicted"/>
<protein>
    <recommendedName>
        <fullName evidence="2">M23ase beta-sheet core domain-containing protein</fullName>
    </recommendedName>
</protein>
<evidence type="ECO:0000259" key="2">
    <source>
        <dbReference type="Pfam" id="PF01551"/>
    </source>
</evidence>
<evidence type="ECO:0000313" key="4">
    <source>
        <dbReference type="Proteomes" id="UP001549110"/>
    </source>
</evidence>
<gene>
    <name evidence="3" type="ORF">ABID41_000399</name>
</gene>
<dbReference type="PANTHER" id="PTHR21666:SF270">
    <property type="entry name" value="MUREIN HYDROLASE ACTIVATOR ENVC"/>
    <property type="match status" value="1"/>
</dbReference>
<dbReference type="CDD" id="cd12797">
    <property type="entry name" value="M23_peptidase"/>
    <property type="match status" value="1"/>
</dbReference>
<reference evidence="3 4" key="1">
    <citation type="submission" date="2024-06" db="EMBL/GenBank/DDBJ databases">
        <title>Genomic Encyclopedia of Type Strains, Phase IV (KMG-IV): sequencing the most valuable type-strain genomes for metagenomic binning, comparative biology and taxonomic classification.</title>
        <authorList>
            <person name="Goeker M."/>
        </authorList>
    </citation>
    <scope>NUCLEOTIDE SEQUENCE [LARGE SCALE GENOMIC DNA]</scope>
    <source>
        <strain evidence="3 4">DSM 17809</strain>
    </source>
</reference>
<sequence>MRLVPLVLAGLAVACSPSGGSSAQAPKTAAATASPAAGPRLSLPIACTVGSTCEVQNYVDLDPGPGVKDYRCSSNTYEAHSGVDIRLLDMKAQAAGVDVLAAAAGTVARLRDGVPDISIRERGKAAVNGQECGNGVVISHGDGWETQYCHLAQGSVKVKVGDQVAAGAPIAKVGLSGQTEYPHVHLTVRKDGVMIDPFAPNLAPGSCDGAAAGGGMWTPQAAKAMAYKAGTVLNAGFAAAPVSMASIEAGALPRPTTTSPLIAYVRAINLRGGDVQELTLTGPDGRVLATSAQPPLDRAKAQYMFFVGKKAPAAGAWARGRYTGAYVVRRDGQTVVSRTFAIEL</sequence>
<evidence type="ECO:0000313" key="3">
    <source>
        <dbReference type="EMBL" id="MET3525304.1"/>
    </source>
</evidence>
<keyword evidence="1" id="KW-0732">Signal</keyword>
<keyword evidence="4" id="KW-1185">Reference proteome</keyword>
<accession>A0ABV2EE38</accession>
<dbReference type="InterPro" id="IPR016047">
    <property type="entry name" value="M23ase_b-sheet_dom"/>
</dbReference>
<feature type="signal peptide" evidence="1">
    <location>
        <begin position="1"/>
        <end position="23"/>
    </location>
</feature>
<dbReference type="PROSITE" id="PS51257">
    <property type="entry name" value="PROKAR_LIPOPROTEIN"/>
    <property type="match status" value="1"/>
</dbReference>
<evidence type="ECO:0000256" key="1">
    <source>
        <dbReference type="SAM" id="SignalP"/>
    </source>
</evidence>
<organism evidence="3 4">
    <name type="scientific">Phenylobacterium koreense</name>
    <dbReference type="NCBI Taxonomy" id="266125"/>
    <lineage>
        <taxon>Bacteria</taxon>
        <taxon>Pseudomonadati</taxon>
        <taxon>Pseudomonadota</taxon>
        <taxon>Alphaproteobacteria</taxon>
        <taxon>Caulobacterales</taxon>
        <taxon>Caulobacteraceae</taxon>
        <taxon>Phenylobacterium</taxon>
    </lineage>
</organism>
<dbReference type="PANTHER" id="PTHR21666">
    <property type="entry name" value="PEPTIDASE-RELATED"/>
    <property type="match status" value="1"/>
</dbReference>
<name>A0ABV2EE38_9CAUL</name>
<dbReference type="RefSeq" id="WP_331931672.1">
    <property type="nucleotide sequence ID" value="NZ_JBEPLU010000001.1"/>
</dbReference>
<feature type="domain" description="M23ase beta-sheet core" evidence="2">
    <location>
        <begin position="80"/>
        <end position="197"/>
    </location>
</feature>
<dbReference type="Gene3D" id="2.70.70.10">
    <property type="entry name" value="Glucose Permease (Domain IIA)"/>
    <property type="match status" value="1"/>
</dbReference>
<dbReference type="SUPFAM" id="SSF51261">
    <property type="entry name" value="Duplicated hybrid motif"/>
    <property type="match status" value="1"/>
</dbReference>
<dbReference type="InterPro" id="IPR050570">
    <property type="entry name" value="Cell_wall_metabolism_enzyme"/>
</dbReference>
<comment type="caution">
    <text evidence="3">The sequence shown here is derived from an EMBL/GenBank/DDBJ whole genome shotgun (WGS) entry which is preliminary data.</text>
</comment>
<dbReference type="EMBL" id="JBEPLU010000001">
    <property type="protein sequence ID" value="MET3525304.1"/>
    <property type="molecule type" value="Genomic_DNA"/>
</dbReference>
<dbReference type="InterPro" id="IPR011055">
    <property type="entry name" value="Dup_hybrid_motif"/>
</dbReference>
<dbReference type="Proteomes" id="UP001549110">
    <property type="component" value="Unassembled WGS sequence"/>
</dbReference>
<feature type="chain" id="PRO_5046671363" description="M23ase beta-sheet core domain-containing protein" evidence="1">
    <location>
        <begin position="24"/>
        <end position="344"/>
    </location>
</feature>
<dbReference type="Pfam" id="PF01551">
    <property type="entry name" value="Peptidase_M23"/>
    <property type="match status" value="1"/>
</dbReference>